<name>A0ABM9D7F2_9BACT</name>
<dbReference type="InterPro" id="IPR001453">
    <property type="entry name" value="MoaB/Mog_dom"/>
</dbReference>
<evidence type="ECO:0000256" key="1">
    <source>
        <dbReference type="ARBA" id="ARBA00002901"/>
    </source>
</evidence>
<accession>A0ABM9D7F2</accession>
<evidence type="ECO:0000313" key="9">
    <source>
        <dbReference type="Proteomes" id="UP001295463"/>
    </source>
</evidence>
<dbReference type="InterPro" id="IPR036425">
    <property type="entry name" value="MoaB/Mog-like_dom_sf"/>
</dbReference>
<keyword evidence="9" id="KW-1185">Reference proteome</keyword>
<dbReference type="SUPFAM" id="SSF53218">
    <property type="entry name" value="Molybdenum cofactor biosynthesis proteins"/>
    <property type="match status" value="1"/>
</dbReference>
<dbReference type="InterPro" id="IPR038987">
    <property type="entry name" value="MoeA-like"/>
</dbReference>
<dbReference type="Gene3D" id="2.40.340.10">
    <property type="entry name" value="MoeA, C-terminal, domain IV"/>
    <property type="match status" value="1"/>
</dbReference>
<comment type="cofactor">
    <cofactor evidence="6">
        <name>Mg(2+)</name>
        <dbReference type="ChEBI" id="CHEBI:18420"/>
    </cofactor>
</comment>
<dbReference type="InterPro" id="IPR005111">
    <property type="entry name" value="MoeA_C_domain_IV"/>
</dbReference>
<dbReference type="InterPro" id="IPR036135">
    <property type="entry name" value="MoeA_linker/N_sf"/>
</dbReference>
<comment type="function">
    <text evidence="1 6">Catalyzes the insertion of molybdate into adenylated molybdopterin with the concomitant release of AMP.</text>
</comment>
<dbReference type="InterPro" id="IPR008284">
    <property type="entry name" value="MoCF_biosynth_CS"/>
</dbReference>
<dbReference type="NCBIfam" id="TIGR00177">
    <property type="entry name" value="molyb_syn"/>
    <property type="match status" value="1"/>
</dbReference>
<dbReference type="InterPro" id="IPR036688">
    <property type="entry name" value="MoeA_C_domain_IV_sf"/>
</dbReference>
<dbReference type="NCBIfam" id="NF045515">
    <property type="entry name" value="Glp_gephyrin"/>
    <property type="match status" value="1"/>
</dbReference>
<dbReference type="SUPFAM" id="SSF63882">
    <property type="entry name" value="MoeA N-terminal region -like"/>
    <property type="match status" value="1"/>
</dbReference>
<evidence type="ECO:0000256" key="4">
    <source>
        <dbReference type="ARBA" id="ARBA00023150"/>
    </source>
</evidence>
<dbReference type="CDD" id="cd00887">
    <property type="entry name" value="MoeA"/>
    <property type="match status" value="1"/>
</dbReference>
<dbReference type="PANTHER" id="PTHR10192">
    <property type="entry name" value="MOLYBDOPTERIN BIOSYNTHESIS PROTEIN"/>
    <property type="match status" value="1"/>
</dbReference>
<dbReference type="RefSeq" id="WP_305731263.1">
    <property type="nucleotide sequence ID" value="NZ_OW150024.1"/>
</dbReference>
<sequence>MVSFDDALKTILDNVSSVGTEQVPLVEAVGQVLAEAVLAPWDLPLWDNSAMDGYAVRREDCHSVPCRLRVTGFLPAGVSAEGITVQPGCAVRIMTGAPLPDGADAVVPVEETDETSGEQVTIREPVAVGQHIRRRGEDIRRGERILEAGTVLRPSEISLLASCGKPQVAVQRRPVVAILSTGDELVEVGTVPGPGQIINSNTLALAAAVREAGAIPRVLGIARDNRLSHLELMRQGLAADALITSAGISAGDRDLVRVVLDELGVKFLFWKVAIKPGKPTAFGLFEGRPVFCLPGNPVASMVTFEEFVRPALLKMQGRRKVLRPTLRATLREPLKPGSRMRFLRVALEREGERWYVRSAGNQETGILRTSLAADAVALVPAHTACAAGDEITVRLLGEQLVAP</sequence>
<evidence type="ECO:0000256" key="5">
    <source>
        <dbReference type="ARBA" id="ARBA00047317"/>
    </source>
</evidence>
<dbReference type="GO" id="GO:0061599">
    <property type="term" value="F:molybdopterin molybdotransferase activity"/>
    <property type="evidence" value="ECO:0007669"/>
    <property type="project" value="UniProtKB-EC"/>
</dbReference>
<dbReference type="EMBL" id="OW150024">
    <property type="protein sequence ID" value="CAH2030318.1"/>
    <property type="molecule type" value="Genomic_DNA"/>
</dbReference>
<proteinExistence type="inferred from homology"/>
<dbReference type="EC" id="2.10.1.1" evidence="6"/>
<dbReference type="Gene3D" id="3.40.980.10">
    <property type="entry name" value="MoaB/Mog-like domain"/>
    <property type="match status" value="1"/>
</dbReference>
<dbReference type="PROSITE" id="PS01079">
    <property type="entry name" value="MOCF_BIOSYNTHESIS_2"/>
    <property type="match status" value="1"/>
</dbReference>
<organism evidence="8 9">
    <name type="scientific">Trichlorobacter ammonificans</name>
    <dbReference type="NCBI Taxonomy" id="2916410"/>
    <lineage>
        <taxon>Bacteria</taxon>
        <taxon>Pseudomonadati</taxon>
        <taxon>Thermodesulfobacteriota</taxon>
        <taxon>Desulfuromonadia</taxon>
        <taxon>Geobacterales</taxon>
        <taxon>Geobacteraceae</taxon>
        <taxon>Trichlorobacter</taxon>
    </lineage>
</organism>
<comment type="similarity">
    <text evidence="3 6">Belongs to the MoeA family.</text>
</comment>
<evidence type="ECO:0000313" key="8">
    <source>
        <dbReference type="EMBL" id="CAH2030318.1"/>
    </source>
</evidence>
<dbReference type="Pfam" id="PF00994">
    <property type="entry name" value="MoCF_biosynth"/>
    <property type="match status" value="1"/>
</dbReference>
<dbReference type="Gene3D" id="2.170.190.11">
    <property type="entry name" value="Molybdopterin biosynthesis moea protein, domain 3"/>
    <property type="match status" value="1"/>
</dbReference>
<keyword evidence="6" id="KW-0460">Magnesium</keyword>
<dbReference type="Pfam" id="PF03454">
    <property type="entry name" value="MoeA_C"/>
    <property type="match status" value="1"/>
</dbReference>
<keyword evidence="6" id="KW-0479">Metal-binding</keyword>
<evidence type="ECO:0000256" key="6">
    <source>
        <dbReference type="RuleBase" id="RU365090"/>
    </source>
</evidence>
<dbReference type="Gene3D" id="3.90.105.10">
    <property type="entry name" value="Molybdopterin biosynthesis moea protein, domain 2"/>
    <property type="match status" value="1"/>
</dbReference>
<protein>
    <recommendedName>
        <fullName evidence="6">Molybdopterin molybdenumtransferase</fullName>
        <ecNumber evidence="6">2.10.1.1</ecNumber>
    </recommendedName>
</protein>
<keyword evidence="4 6" id="KW-0501">Molybdenum cofactor biosynthesis</keyword>
<dbReference type="InterPro" id="IPR005110">
    <property type="entry name" value="MoeA_linker/N"/>
</dbReference>
<dbReference type="Pfam" id="PF03453">
    <property type="entry name" value="MoeA_N"/>
    <property type="match status" value="1"/>
</dbReference>
<dbReference type="Proteomes" id="UP001295463">
    <property type="component" value="Chromosome"/>
</dbReference>
<evidence type="ECO:0000256" key="3">
    <source>
        <dbReference type="ARBA" id="ARBA00010763"/>
    </source>
</evidence>
<reference evidence="8 9" key="1">
    <citation type="submission" date="2022-03" db="EMBL/GenBank/DDBJ databases">
        <authorList>
            <person name="Koch H."/>
        </authorList>
    </citation>
    <scope>NUCLEOTIDE SEQUENCE [LARGE SCALE GENOMIC DNA]</scope>
    <source>
        <strain evidence="8 9">G1</strain>
    </source>
</reference>
<comment type="catalytic activity">
    <reaction evidence="5">
        <text>adenylyl-molybdopterin + molybdate = Mo-molybdopterin + AMP + H(+)</text>
        <dbReference type="Rhea" id="RHEA:35047"/>
        <dbReference type="ChEBI" id="CHEBI:15378"/>
        <dbReference type="ChEBI" id="CHEBI:36264"/>
        <dbReference type="ChEBI" id="CHEBI:62727"/>
        <dbReference type="ChEBI" id="CHEBI:71302"/>
        <dbReference type="ChEBI" id="CHEBI:456215"/>
        <dbReference type="EC" id="2.10.1.1"/>
    </reaction>
</comment>
<keyword evidence="6" id="KW-0500">Molybdenum</keyword>
<dbReference type="SMART" id="SM00852">
    <property type="entry name" value="MoCF_biosynth"/>
    <property type="match status" value="1"/>
</dbReference>
<dbReference type="SUPFAM" id="SSF63867">
    <property type="entry name" value="MoeA C-terminal domain-like"/>
    <property type="match status" value="1"/>
</dbReference>
<evidence type="ECO:0000259" key="7">
    <source>
        <dbReference type="SMART" id="SM00852"/>
    </source>
</evidence>
<comment type="pathway">
    <text evidence="2 6">Cofactor biosynthesis; molybdopterin biosynthesis.</text>
</comment>
<gene>
    <name evidence="8" type="primary">moaE</name>
    <name evidence="8" type="ORF">GEAMG1_0496</name>
</gene>
<dbReference type="PANTHER" id="PTHR10192:SF5">
    <property type="entry name" value="GEPHYRIN"/>
    <property type="match status" value="1"/>
</dbReference>
<feature type="domain" description="MoaB/Mog" evidence="7">
    <location>
        <begin position="177"/>
        <end position="314"/>
    </location>
</feature>
<keyword evidence="6 8" id="KW-0808">Transferase</keyword>
<evidence type="ECO:0000256" key="2">
    <source>
        <dbReference type="ARBA" id="ARBA00005046"/>
    </source>
</evidence>